<dbReference type="InterPro" id="IPR011726">
    <property type="entry name" value="KdpF"/>
</dbReference>
<evidence type="ECO:0000313" key="3">
    <source>
        <dbReference type="Proteomes" id="UP000679352"/>
    </source>
</evidence>
<evidence type="ECO:0000313" key="2">
    <source>
        <dbReference type="EMBL" id="QWK89302.1"/>
    </source>
</evidence>
<dbReference type="KEGG" id="gfu:KM031_10540"/>
<keyword evidence="1" id="KW-0812">Transmembrane</keyword>
<dbReference type="GO" id="GO:0008556">
    <property type="term" value="F:P-type potassium transmembrane transporter activity"/>
    <property type="evidence" value="ECO:0007669"/>
    <property type="project" value="InterPro"/>
</dbReference>
<keyword evidence="1" id="KW-0472">Membrane</keyword>
<dbReference type="Pfam" id="PF09604">
    <property type="entry name" value="Potass_KdpF"/>
    <property type="match status" value="1"/>
</dbReference>
<feature type="transmembrane region" description="Helical" evidence="1">
    <location>
        <begin position="6"/>
        <end position="25"/>
    </location>
</feature>
<dbReference type="NCBIfam" id="TIGR02115">
    <property type="entry name" value="potass_kdpF"/>
    <property type="match status" value="1"/>
</dbReference>
<dbReference type="Proteomes" id="UP000679352">
    <property type="component" value="Chromosome"/>
</dbReference>
<gene>
    <name evidence="2" type="primary">kdpF</name>
    <name evidence="2" type="ORF">KM031_10540</name>
</gene>
<name>A0A975S073_9RHOB</name>
<dbReference type="AlphaFoldDB" id="A0A975S073"/>
<reference evidence="2" key="1">
    <citation type="submission" date="2021-06" db="EMBL/GenBank/DDBJ databases">
        <title>Direct submission.</title>
        <authorList>
            <person name="Lee C.-S."/>
            <person name="Jin L."/>
        </authorList>
    </citation>
    <scope>NUCLEOTIDE SEQUENCE</scope>
    <source>
        <strain evidence="2">Con5</strain>
    </source>
</reference>
<proteinExistence type="predicted"/>
<organism evidence="2 3">
    <name type="scientific">Gemmobacter fulvus</name>
    <dbReference type="NCBI Taxonomy" id="2840474"/>
    <lineage>
        <taxon>Bacteria</taxon>
        <taxon>Pseudomonadati</taxon>
        <taxon>Pseudomonadota</taxon>
        <taxon>Alphaproteobacteria</taxon>
        <taxon>Rhodobacterales</taxon>
        <taxon>Paracoccaceae</taxon>
        <taxon>Gemmobacter</taxon>
    </lineage>
</organism>
<dbReference type="GO" id="GO:0005886">
    <property type="term" value="C:plasma membrane"/>
    <property type="evidence" value="ECO:0007669"/>
    <property type="project" value="InterPro"/>
</dbReference>
<keyword evidence="1" id="KW-1133">Transmembrane helix</keyword>
<evidence type="ECO:0000256" key="1">
    <source>
        <dbReference type="SAM" id="Phobius"/>
    </source>
</evidence>
<protein>
    <submittedName>
        <fullName evidence="2">K(+)-transporting ATPase subunit F</fullName>
    </submittedName>
</protein>
<dbReference type="EMBL" id="CP076361">
    <property type="protein sequence ID" value="QWK89302.1"/>
    <property type="molecule type" value="Genomic_DNA"/>
</dbReference>
<keyword evidence="3" id="KW-1185">Reference proteome</keyword>
<accession>A0A975S073</accession>
<sequence length="30" mass="3264">MPIFDLSLGLVVAVGLFVYLGAALLRPDRF</sequence>
<dbReference type="RefSeq" id="WP_215504933.1">
    <property type="nucleotide sequence ID" value="NZ_JAHHWR010000003.1"/>
</dbReference>